<dbReference type="AlphaFoldDB" id="A0A8K1C750"/>
<protein>
    <submittedName>
        <fullName evidence="2">Uncharacterized protein</fullName>
    </submittedName>
</protein>
<reference evidence="2" key="1">
    <citation type="submission" date="2019-03" db="EMBL/GenBank/DDBJ databases">
        <title>Long read genome sequence of the mycoparasitic Pythium oligandrum ATCC 38472 isolated from sugarbeet rhizosphere.</title>
        <authorList>
            <person name="Gaulin E."/>
        </authorList>
    </citation>
    <scope>NUCLEOTIDE SEQUENCE</scope>
    <source>
        <strain evidence="2">ATCC 38472_TT</strain>
    </source>
</reference>
<sequence>MWDDISTIGGAIATAATAVAAGVTFGQVEALNDSVVKCANFTAKNAEQSLTRHVGETVGAGDATAATAVAAGVTFGQVDALNDAVVACAEATAKSGAIVGKEALTLVDGITDSVPVVGHVKGGVMYALGENERGDRAMKGASRTVGVVAGGVGGFVVGGPVGAVVGGVSGGAAMDGLTTGVDSAVHGEFRPNGQIACWAEVAKGEDAGQVARGVIGGILTPVMDGLGGYSAGRGFAKIQPARNAVVAEEANQPSSVLGPRNLIRPPRATPKRKTDKSEDDCEPLNPALDQAKDEDEDAADPSTNNAVLSPEHSELLTMEARAASLTTT</sequence>
<comment type="caution">
    <text evidence="2">The sequence shown here is derived from an EMBL/GenBank/DDBJ whole genome shotgun (WGS) entry which is preliminary data.</text>
</comment>
<dbReference type="PANTHER" id="PTHR34494">
    <property type="entry name" value="PROTEIN CBG25024"/>
    <property type="match status" value="1"/>
</dbReference>
<feature type="region of interest" description="Disordered" evidence="1">
    <location>
        <begin position="249"/>
        <end position="328"/>
    </location>
</feature>
<proteinExistence type="predicted"/>
<gene>
    <name evidence="2" type="ORF">Poli38472_003470</name>
</gene>
<dbReference type="PANTHER" id="PTHR34494:SF1">
    <property type="entry name" value="PROTEIN CBG25024"/>
    <property type="match status" value="1"/>
</dbReference>
<dbReference type="EMBL" id="SPLM01000144">
    <property type="protein sequence ID" value="TMW57545.1"/>
    <property type="molecule type" value="Genomic_DNA"/>
</dbReference>
<evidence type="ECO:0000256" key="1">
    <source>
        <dbReference type="SAM" id="MobiDB-lite"/>
    </source>
</evidence>
<accession>A0A8K1C750</accession>
<name>A0A8K1C750_PYTOL</name>
<dbReference type="OrthoDB" id="4693074at2759"/>
<keyword evidence="3" id="KW-1185">Reference proteome</keyword>
<evidence type="ECO:0000313" key="2">
    <source>
        <dbReference type="EMBL" id="TMW57545.1"/>
    </source>
</evidence>
<evidence type="ECO:0000313" key="3">
    <source>
        <dbReference type="Proteomes" id="UP000794436"/>
    </source>
</evidence>
<organism evidence="2 3">
    <name type="scientific">Pythium oligandrum</name>
    <name type="common">Mycoparasitic fungus</name>
    <dbReference type="NCBI Taxonomy" id="41045"/>
    <lineage>
        <taxon>Eukaryota</taxon>
        <taxon>Sar</taxon>
        <taxon>Stramenopiles</taxon>
        <taxon>Oomycota</taxon>
        <taxon>Peronosporomycetes</taxon>
        <taxon>Pythiales</taxon>
        <taxon>Pythiaceae</taxon>
        <taxon>Pythium</taxon>
    </lineage>
</organism>
<dbReference type="Proteomes" id="UP000794436">
    <property type="component" value="Unassembled WGS sequence"/>
</dbReference>